<reference evidence="19" key="1">
    <citation type="submission" date="2016-10" db="EMBL/GenBank/DDBJ databases">
        <authorList>
            <person name="Varghese N."/>
            <person name="Submissions S."/>
        </authorList>
    </citation>
    <scope>NUCLEOTIDE SEQUENCE [LARGE SCALE GENOMIC DNA]</scope>
    <source>
        <strain evidence="19">IBRC-M 10761</strain>
    </source>
</reference>
<keyword evidence="19" id="KW-1185">Reference proteome</keyword>
<evidence type="ECO:0000256" key="7">
    <source>
        <dbReference type="ARBA" id="ARBA00022989"/>
    </source>
</evidence>
<evidence type="ECO:0000256" key="1">
    <source>
        <dbReference type="ARBA" id="ARBA00005513"/>
    </source>
</evidence>
<keyword evidence="2 15" id="KW-0813">Transport</keyword>
<evidence type="ECO:0000256" key="11">
    <source>
        <dbReference type="ARBA" id="ARBA00025198"/>
    </source>
</evidence>
<protein>
    <recommendedName>
        <fullName evidence="15">ATP synthase subunit b</fullName>
    </recommendedName>
    <alternativeName>
        <fullName evidence="15">ATP synthase F(0) sector subunit b</fullName>
    </alternativeName>
    <alternativeName>
        <fullName evidence="15">ATPase subunit I</fullName>
    </alternativeName>
    <alternativeName>
        <fullName evidence="15">F-type ATPase subunit b</fullName>
        <shortName evidence="15">F-ATPase subunit b</shortName>
    </alternativeName>
</protein>
<evidence type="ECO:0000256" key="4">
    <source>
        <dbReference type="ARBA" id="ARBA00022547"/>
    </source>
</evidence>
<dbReference type="HAMAP" id="MF_01398">
    <property type="entry name" value="ATP_synth_b_bprime"/>
    <property type="match status" value="1"/>
</dbReference>
<keyword evidence="4 15" id="KW-0138">CF(0)</keyword>
<evidence type="ECO:0000256" key="2">
    <source>
        <dbReference type="ARBA" id="ARBA00022448"/>
    </source>
</evidence>
<dbReference type="NCBIfam" id="TIGR01144">
    <property type="entry name" value="ATP_synt_b"/>
    <property type="match status" value="1"/>
</dbReference>
<evidence type="ECO:0000256" key="5">
    <source>
        <dbReference type="ARBA" id="ARBA00022692"/>
    </source>
</evidence>
<dbReference type="GO" id="GO:0045259">
    <property type="term" value="C:proton-transporting ATP synthase complex"/>
    <property type="evidence" value="ECO:0007669"/>
    <property type="project" value="UniProtKB-KW"/>
</dbReference>
<comment type="similarity">
    <text evidence="1 15 16">Belongs to the ATPase B chain family.</text>
</comment>
<keyword evidence="5 15" id="KW-0812">Transmembrane</keyword>
<dbReference type="Proteomes" id="UP000199403">
    <property type="component" value="Unassembled WGS sequence"/>
</dbReference>
<accession>A0A1H6XS00</accession>
<keyword evidence="17" id="KW-0175">Coiled coil</keyword>
<dbReference type="InterPro" id="IPR002146">
    <property type="entry name" value="ATP_synth_b/b'su_bac/chlpt"/>
</dbReference>
<name>A0A1H6XS00_9BACT</name>
<dbReference type="GO" id="GO:0046933">
    <property type="term" value="F:proton-transporting ATP synthase activity, rotational mechanism"/>
    <property type="evidence" value="ECO:0007669"/>
    <property type="project" value="UniProtKB-UniRule"/>
</dbReference>
<dbReference type="GO" id="GO:0046961">
    <property type="term" value="F:proton-transporting ATPase activity, rotational mechanism"/>
    <property type="evidence" value="ECO:0007669"/>
    <property type="project" value="TreeGrafter"/>
</dbReference>
<keyword evidence="9 15" id="KW-0472">Membrane</keyword>
<dbReference type="InterPro" id="IPR050059">
    <property type="entry name" value="ATP_synthase_B_chain"/>
</dbReference>
<evidence type="ECO:0000256" key="12">
    <source>
        <dbReference type="ARBA" id="ARBA00025614"/>
    </source>
</evidence>
<evidence type="ECO:0000313" key="18">
    <source>
        <dbReference type="EMBL" id="SEJ31809.1"/>
    </source>
</evidence>
<comment type="function">
    <text evidence="11 15">F(1)F(0) ATP synthase produces ATP from ADP in the presence of a proton or sodium gradient. F-type ATPases consist of two structural domains, F(1) containing the extramembraneous catalytic core and F(0) containing the membrane proton channel, linked together by a central stalk and a peripheral stalk. During catalysis, ATP synthesis in the catalytic domain of F(1) is coupled via a rotary mechanism of the central stalk subunits to proton translocation.</text>
</comment>
<evidence type="ECO:0000256" key="9">
    <source>
        <dbReference type="ARBA" id="ARBA00023136"/>
    </source>
</evidence>
<dbReference type="EMBL" id="FNZH01000003">
    <property type="protein sequence ID" value="SEJ31809.1"/>
    <property type="molecule type" value="Genomic_DNA"/>
</dbReference>
<keyword evidence="10 15" id="KW-0066">ATP synthesis</keyword>
<evidence type="ECO:0000256" key="8">
    <source>
        <dbReference type="ARBA" id="ARBA00023065"/>
    </source>
</evidence>
<evidence type="ECO:0000256" key="3">
    <source>
        <dbReference type="ARBA" id="ARBA00022475"/>
    </source>
</evidence>
<dbReference type="CDD" id="cd06503">
    <property type="entry name" value="ATP-synt_Fo_b"/>
    <property type="match status" value="1"/>
</dbReference>
<evidence type="ECO:0000256" key="10">
    <source>
        <dbReference type="ARBA" id="ARBA00023310"/>
    </source>
</evidence>
<evidence type="ECO:0000256" key="15">
    <source>
        <dbReference type="HAMAP-Rule" id="MF_01398"/>
    </source>
</evidence>
<dbReference type="InterPro" id="IPR028987">
    <property type="entry name" value="ATP_synth_B-like_membr_sf"/>
</dbReference>
<dbReference type="PANTHER" id="PTHR33445">
    <property type="entry name" value="ATP SYNTHASE SUBUNIT B', CHLOROPLASTIC"/>
    <property type="match status" value="1"/>
</dbReference>
<organism evidence="18 19">
    <name type="scientific">Cyclobacterium xiamenense</name>
    <dbReference type="NCBI Taxonomy" id="1297121"/>
    <lineage>
        <taxon>Bacteria</taxon>
        <taxon>Pseudomonadati</taxon>
        <taxon>Bacteroidota</taxon>
        <taxon>Cytophagia</taxon>
        <taxon>Cytophagales</taxon>
        <taxon>Cyclobacteriaceae</taxon>
        <taxon>Cyclobacterium</taxon>
    </lineage>
</organism>
<sequence length="164" mass="18229">MDLISPDLGLIIWQTIGFAILFLLLAKFAWKPILSALEERDGAIEASLNEAQKAKMEMANLVAENEKLLQEARIERDEILRSANEYAAKLMEDAKGEAASAGAKMIEEAKAVIETEKQAALTDVKIQVAEMSLLIAEKLMRQNLSSEPSQKKLVEEFVKDIKLN</sequence>
<proteinExistence type="inferred from homology"/>
<dbReference type="SUPFAM" id="SSF81573">
    <property type="entry name" value="F1F0 ATP synthase subunit B, membrane domain"/>
    <property type="match status" value="1"/>
</dbReference>
<dbReference type="OrthoDB" id="9795289at2"/>
<evidence type="ECO:0000256" key="14">
    <source>
        <dbReference type="ARBA" id="ARBA00037847"/>
    </source>
</evidence>
<keyword evidence="7 15" id="KW-1133">Transmembrane helix</keyword>
<comment type="subcellular location">
    <subcellularLocation>
        <location evidence="15">Cell membrane</location>
        <topology evidence="15">Single-pass membrane protein</topology>
    </subcellularLocation>
    <subcellularLocation>
        <location evidence="14">Endomembrane system</location>
        <topology evidence="14">Single-pass membrane protein</topology>
    </subcellularLocation>
</comment>
<gene>
    <name evidence="15" type="primary">atpF</name>
    <name evidence="18" type="ORF">SAMN05192553_103220</name>
</gene>
<dbReference type="AlphaFoldDB" id="A0A1H6XS00"/>
<evidence type="ECO:0000256" key="16">
    <source>
        <dbReference type="RuleBase" id="RU003848"/>
    </source>
</evidence>
<comment type="subunit">
    <text evidence="13">F-type ATPases have 2 components, F(1) - the catalytic core - and F(0) - the membrane proton channel. F(1) has five subunits: alpha(3), beta(3), gamma(1), delta(1), epsilon(1). F(0) has four main subunits: a(1), b(2) and c(10-14). The alpha and beta chains form an alternating ring which encloses part of the gamma chain. F(1) is attached to F(0) by a central stalk formed by the gamma and epsilon chains, while a peripheral stalk is formed by the delta and b chains.</text>
</comment>
<keyword evidence="8 15" id="KW-0406">Ion transport</keyword>
<comment type="subunit">
    <text evidence="15">F-type ATPases have 2 components, F(1) - the catalytic core - and F(0) - the membrane proton channel. F(1) has five subunits: alpha(3), beta(3), gamma(1), delta(1), epsilon(1). F(0) has three main subunits: a(1), b(2) and c(10-14). The alpha and beta chains form an alternating ring which encloses part of the gamma chain. F(1) is attached to F(0) by a central stalk formed by the gamma and epsilon chains, while a peripheral stalk is formed by the delta and b chains.</text>
</comment>
<evidence type="ECO:0000256" key="6">
    <source>
        <dbReference type="ARBA" id="ARBA00022781"/>
    </source>
</evidence>
<dbReference type="STRING" id="1416801.SAMN05192553_103220"/>
<evidence type="ECO:0000256" key="13">
    <source>
        <dbReference type="ARBA" id="ARBA00026054"/>
    </source>
</evidence>
<dbReference type="InterPro" id="IPR005864">
    <property type="entry name" value="ATP_synth_F0_bsu_bac"/>
</dbReference>
<dbReference type="GO" id="GO:0005886">
    <property type="term" value="C:plasma membrane"/>
    <property type="evidence" value="ECO:0007669"/>
    <property type="project" value="UniProtKB-SubCell"/>
</dbReference>
<dbReference type="Gene3D" id="1.20.5.620">
    <property type="entry name" value="F1F0 ATP synthase subunit B, membrane domain"/>
    <property type="match status" value="1"/>
</dbReference>
<feature type="coiled-coil region" evidence="17">
    <location>
        <begin position="44"/>
        <end position="89"/>
    </location>
</feature>
<keyword evidence="6 15" id="KW-0375">Hydrogen ion transport</keyword>
<dbReference type="RefSeq" id="WP_092173426.1">
    <property type="nucleotide sequence ID" value="NZ_FNZH01000003.1"/>
</dbReference>
<keyword evidence="3 15" id="KW-1003">Cell membrane</keyword>
<dbReference type="Pfam" id="PF00430">
    <property type="entry name" value="ATP-synt_B"/>
    <property type="match status" value="1"/>
</dbReference>
<comment type="function">
    <text evidence="12">Component of the F(0) channel, it forms part of the peripheral stalk, linking F(1) to F(0). The b'-subunit is a diverged and duplicated form of b found in plants and photosynthetic bacteria.</text>
</comment>
<evidence type="ECO:0000313" key="19">
    <source>
        <dbReference type="Proteomes" id="UP000199403"/>
    </source>
</evidence>
<dbReference type="GO" id="GO:0012505">
    <property type="term" value="C:endomembrane system"/>
    <property type="evidence" value="ECO:0007669"/>
    <property type="project" value="UniProtKB-SubCell"/>
</dbReference>
<dbReference type="PANTHER" id="PTHR33445:SF1">
    <property type="entry name" value="ATP SYNTHASE SUBUNIT B"/>
    <property type="match status" value="1"/>
</dbReference>
<evidence type="ECO:0000256" key="17">
    <source>
        <dbReference type="SAM" id="Coils"/>
    </source>
</evidence>
<feature type="transmembrane region" description="Helical" evidence="15">
    <location>
        <begin position="12"/>
        <end position="30"/>
    </location>
</feature>